<proteinExistence type="predicted"/>
<dbReference type="GO" id="GO:0003676">
    <property type="term" value="F:nucleic acid binding"/>
    <property type="evidence" value="ECO:0007669"/>
    <property type="project" value="InterPro"/>
</dbReference>
<sequence length="82" mass="9401">MNCLTACQALSLPARSPYLSPIKYACHMMGRRLHLPRNVDDLGRYLEQIWQEIPQEIIRVLYHSMPNRVAACIQARGGSTLY</sequence>
<dbReference type="EMBL" id="BMAU01021370">
    <property type="protein sequence ID" value="GFY25115.1"/>
    <property type="molecule type" value="Genomic_DNA"/>
</dbReference>
<evidence type="ECO:0000313" key="1">
    <source>
        <dbReference type="EMBL" id="GFY25115.1"/>
    </source>
</evidence>
<keyword evidence="2" id="KW-1185">Reference proteome</keyword>
<reference evidence="1" key="1">
    <citation type="submission" date="2020-08" db="EMBL/GenBank/DDBJ databases">
        <title>Multicomponent nature underlies the extraordinary mechanical properties of spider dragline silk.</title>
        <authorList>
            <person name="Kono N."/>
            <person name="Nakamura H."/>
            <person name="Mori M."/>
            <person name="Yoshida Y."/>
            <person name="Ohtoshi R."/>
            <person name="Malay A.D."/>
            <person name="Moran D.A.P."/>
            <person name="Tomita M."/>
            <person name="Numata K."/>
            <person name="Arakawa K."/>
        </authorList>
    </citation>
    <scope>NUCLEOTIDE SEQUENCE</scope>
</reference>
<dbReference type="AlphaFoldDB" id="A0A8X6VZ05"/>
<dbReference type="Proteomes" id="UP000887159">
    <property type="component" value="Unassembled WGS sequence"/>
</dbReference>
<dbReference type="Gene3D" id="3.30.420.10">
    <property type="entry name" value="Ribonuclease H-like superfamily/Ribonuclease H"/>
    <property type="match status" value="1"/>
</dbReference>
<organism evidence="1 2">
    <name type="scientific">Trichonephila clavipes</name>
    <name type="common">Golden silk orbweaver</name>
    <name type="synonym">Nephila clavipes</name>
    <dbReference type="NCBI Taxonomy" id="2585209"/>
    <lineage>
        <taxon>Eukaryota</taxon>
        <taxon>Metazoa</taxon>
        <taxon>Ecdysozoa</taxon>
        <taxon>Arthropoda</taxon>
        <taxon>Chelicerata</taxon>
        <taxon>Arachnida</taxon>
        <taxon>Araneae</taxon>
        <taxon>Araneomorphae</taxon>
        <taxon>Entelegynae</taxon>
        <taxon>Araneoidea</taxon>
        <taxon>Nephilidae</taxon>
        <taxon>Trichonephila</taxon>
    </lineage>
</organism>
<evidence type="ECO:0000313" key="2">
    <source>
        <dbReference type="Proteomes" id="UP000887159"/>
    </source>
</evidence>
<comment type="caution">
    <text evidence="1">The sequence shown here is derived from an EMBL/GenBank/DDBJ whole genome shotgun (WGS) entry which is preliminary data.</text>
</comment>
<gene>
    <name evidence="1" type="ORF">TNCV_2693061</name>
</gene>
<protein>
    <submittedName>
        <fullName evidence="1">Transposable element Tcb1 transposase</fullName>
    </submittedName>
</protein>
<name>A0A8X6VZ05_TRICX</name>
<accession>A0A8X6VZ05</accession>
<dbReference type="InterPro" id="IPR036397">
    <property type="entry name" value="RNaseH_sf"/>
</dbReference>